<comment type="caution">
    <text evidence="1">The sequence shown here is derived from an EMBL/GenBank/DDBJ whole genome shotgun (WGS) entry which is preliminary data.</text>
</comment>
<gene>
    <name evidence="1" type="ORF">ElyMa_001073600</name>
</gene>
<proteinExistence type="predicted"/>
<reference evidence="1 2" key="1">
    <citation type="journal article" date="2021" name="Elife">
        <title>Chloroplast acquisition without the gene transfer in kleptoplastic sea slugs, Plakobranchus ocellatus.</title>
        <authorList>
            <person name="Maeda T."/>
            <person name="Takahashi S."/>
            <person name="Yoshida T."/>
            <person name="Shimamura S."/>
            <person name="Takaki Y."/>
            <person name="Nagai Y."/>
            <person name="Toyoda A."/>
            <person name="Suzuki Y."/>
            <person name="Arimoto A."/>
            <person name="Ishii H."/>
            <person name="Satoh N."/>
            <person name="Nishiyama T."/>
            <person name="Hasebe M."/>
            <person name="Maruyama T."/>
            <person name="Minagawa J."/>
            <person name="Obokata J."/>
            <person name="Shigenobu S."/>
        </authorList>
    </citation>
    <scope>NUCLEOTIDE SEQUENCE [LARGE SCALE GENOMIC DNA]</scope>
</reference>
<dbReference type="AlphaFoldDB" id="A0AAV4HRJ5"/>
<protein>
    <recommendedName>
        <fullName evidence="3">FZ domain-containing protein</fullName>
    </recommendedName>
</protein>
<evidence type="ECO:0008006" key="3">
    <source>
        <dbReference type="Google" id="ProtNLM"/>
    </source>
</evidence>
<organism evidence="1 2">
    <name type="scientific">Elysia marginata</name>
    <dbReference type="NCBI Taxonomy" id="1093978"/>
    <lineage>
        <taxon>Eukaryota</taxon>
        <taxon>Metazoa</taxon>
        <taxon>Spiralia</taxon>
        <taxon>Lophotrochozoa</taxon>
        <taxon>Mollusca</taxon>
        <taxon>Gastropoda</taxon>
        <taxon>Heterobranchia</taxon>
        <taxon>Euthyneura</taxon>
        <taxon>Panpulmonata</taxon>
        <taxon>Sacoglossa</taxon>
        <taxon>Placobranchoidea</taxon>
        <taxon>Plakobranchidae</taxon>
        <taxon>Elysia</taxon>
    </lineage>
</organism>
<accession>A0AAV4HRJ5</accession>
<dbReference type="EMBL" id="BMAT01002171">
    <property type="protein sequence ID" value="GFS00529.1"/>
    <property type="molecule type" value="Genomic_DNA"/>
</dbReference>
<dbReference type="Proteomes" id="UP000762676">
    <property type="component" value="Unassembled WGS sequence"/>
</dbReference>
<name>A0AAV4HRJ5_9GAST</name>
<sequence>MATRLCPSSIFANAAELTMHKALATSGMAVSGTWTPAHGPRPREDGDCVPTELFCPPVTHQCDQGMLDAGRCSFRFLSASEEKDVCVDIPESDAIASRPVVA</sequence>
<keyword evidence="2" id="KW-1185">Reference proteome</keyword>
<evidence type="ECO:0000313" key="1">
    <source>
        <dbReference type="EMBL" id="GFS00529.1"/>
    </source>
</evidence>
<evidence type="ECO:0000313" key="2">
    <source>
        <dbReference type="Proteomes" id="UP000762676"/>
    </source>
</evidence>